<accession>A0ABY3XSC4</accession>
<dbReference type="EMBL" id="CP093846">
    <property type="protein sequence ID" value="UNS97324.1"/>
    <property type="molecule type" value="Genomic_DNA"/>
</dbReference>
<organism evidence="3 4">
    <name type="scientific">Streptomyces tubbatahanensis</name>
    <dbReference type="NCBI Taxonomy" id="2923272"/>
    <lineage>
        <taxon>Bacteria</taxon>
        <taxon>Bacillati</taxon>
        <taxon>Actinomycetota</taxon>
        <taxon>Actinomycetes</taxon>
        <taxon>Kitasatosporales</taxon>
        <taxon>Streptomycetaceae</taxon>
        <taxon>Streptomyces</taxon>
    </lineage>
</organism>
<evidence type="ECO:0000259" key="2">
    <source>
        <dbReference type="Pfam" id="PF17754"/>
    </source>
</evidence>
<dbReference type="Proteomes" id="UP001202244">
    <property type="component" value="Chromosome"/>
</dbReference>
<sequence>MSTRIPRHASGSSQESAIRLGRSNAGPELAPQFADAVFSTSAAPPEALTQVGAALAEHIDRTAERRAVIASSPELQERERTKLAGVTSAIQDALLQRGADDDSAKLVAQIATIASQSALDRWAEGYGEKDFATCLHAVAVSLRDVPAEGIGSSRFE</sequence>
<evidence type="ECO:0000256" key="1">
    <source>
        <dbReference type="SAM" id="MobiDB-lite"/>
    </source>
</evidence>
<feature type="domain" description="MftR C-terminal" evidence="2">
    <location>
        <begin position="46"/>
        <end position="143"/>
    </location>
</feature>
<name>A0ABY3XSC4_9ACTN</name>
<evidence type="ECO:0000313" key="3">
    <source>
        <dbReference type="EMBL" id="UNS97324.1"/>
    </source>
</evidence>
<reference evidence="3 4" key="1">
    <citation type="journal article" date="2023" name="Microbiol. Spectr.">
        <title>Synergy between Genome Mining, Metabolomics, and Bioinformatics Uncovers Antibacterial Chlorinated Carbazole Alkaloids and Their Biosynthetic Gene Cluster from Streptomyces tubbatahanensis sp. nov., a Novel Actinomycete Isolated from Sulu Sea, Philippines.</title>
        <authorList>
            <person name="Tenebro C.P."/>
            <person name="Trono D.J.V.L."/>
            <person name="Balida L.A.P."/>
            <person name="Bayog L.K.A."/>
            <person name="Bruna J.R."/>
            <person name="Sabido E.M."/>
            <person name="Caspe D.P.C."/>
            <person name="de Los Santos E.L.C."/>
            <person name="Saludes J.P."/>
            <person name="Dalisay D.S."/>
        </authorList>
    </citation>
    <scope>NUCLEOTIDE SEQUENCE [LARGE SCALE GENOMIC DNA]</scope>
    <source>
        <strain evidence="3 4">DSD3025</strain>
    </source>
</reference>
<dbReference type="Pfam" id="PF17754">
    <property type="entry name" value="TetR_C_14"/>
    <property type="match status" value="1"/>
</dbReference>
<protein>
    <recommendedName>
        <fullName evidence="2">MftR C-terminal domain-containing protein</fullName>
    </recommendedName>
</protein>
<keyword evidence="4" id="KW-1185">Reference proteome</keyword>
<dbReference type="Gene3D" id="1.10.357.10">
    <property type="entry name" value="Tetracycline Repressor, domain 2"/>
    <property type="match status" value="1"/>
</dbReference>
<evidence type="ECO:0000313" key="4">
    <source>
        <dbReference type="Proteomes" id="UP001202244"/>
    </source>
</evidence>
<gene>
    <name evidence="3" type="ORF">MMF93_13025</name>
</gene>
<feature type="region of interest" description="Disordered" evidence="1">
    <location>
        <begin position="1"/>
        <end position="26"/>
    </location>
</feature>
<dbReference type="InterPro" id="IPR041347">
    <property type="entry name" value="MftR_C"/>
</dbReference>
<proteinExistence type="predicted"/>
<dbReference type="RefSeq" id="WP_242751469.1">
    <property type="nucleotide sequence ID" value="NZ_CP093846.1"/>
</dbReference>